<proteinExistence type="predicted"/>
<dbReference type="EMBL" id="CP007243">
    <property type="protein sequence ID" value="AIA31424.1"/>
    <property type="molecule type" value="Genomic_DNA"/>
</dbReference>
<name>A0A059XS54_9BACT</name>
<reference evidence="2 3" key="2">
    <citation type="journal article" date="2015" name="Biomed. Res. Int.">
        <title>Effects of Arsenite Resistance on the Growth and Functional Gene Expression of Leptospirillum ferriphilum and Acidithiobacillus thiooxidans in Pure Culture and Coculture.</title>
        <authorList>
            <person name="Jiang H."/>
            <person name="Liang Y."/>
            <person name="Yin H."/>
            <person name="Xiao Y."/>
            <person name="Guo X."/>
            <person name="Xu Y."/>
            <person name="Hu Q."/>
            <person name="Liu H."/>
            <person name="Liu X."/>
        </authorList>
    </citation>
    <scope>NUCLEOTIDE SEQUENCE [LARGE SCALE GENOMIC DNA]</scope>
    <source>
        <strain evidence="2 3">YSK</strain>
    </source>
</reference>
<feature type="compositionally biased region" description="Pro residues" evidence="1">
    <location>
        <begin position="156"/>
        <end position="165"/>
    </location>
</feature>
<dbReference type="KEGG" id="lfp:Y981_01420"/>
<evidence type="ECO:0000313" key="2">
    <source>
        <dbReference type="EMBL" id="AIA31424.1"/>
    </source>
</evidence>
<organism evidence="2 3">
    <name type="scientific">Leptospirillum ferriphilum YSK</name>
    <dbReference type="NCBI Taxonomy" id="1441628"/>
    <lineage>
        <taxon>Bacteria</taxon>
        <taxon>Pseudomonadati</taxon>
        <taxon>Nitrospirota</taxon>
        <taxon>Nitrospiria</taxon>
        <taxon>Nitrospirales</taxon>
        <taxon>Nitrospiraceae</taxon>
        <taxon>Leptospirillum</taxon>
    </lineage>
</organism>
<dbReference type="AlphaFoldDB" id="A0A059XS54"/>
<evidence type="ECO:0000313" key="3">
    <source>
        <dbReference type="Proteomes" id="UP000027059"/>
    </source>
</evidence>
<keyword evidence="3" id="KW-1185">Reference proteome</keyword>
<accession>A0A059XS54</accession>
<dbReference type="Proteomes" id="UP000027059">
    <property type="component" value="Chromosome"/>
</dbReference>
<dbReference type="HOGENOM" id="CLU_1608802_0_0_0"/>
<feature type="region of interest" description="Disordered" evidence="1">
    <location>
        <begin position="146"/>
        <end position="165"/>
    </location>
</feature>
<reference evidence="3" key="1">
    <citation type="submission" date="2014-02" db="EMBL/GenBank/DDBJ databases">
        <title>Complete genome sequence and comparative genomic analysis of the nitrogen-fixing bacterium Leptospirillum ferriphilum YSK.</title>
        <authorList>
            <person name="Guo X."/>
            <person name="Yin H."/>
            <person name="Liang Y."/>
            <person name="Hu Q."/>
            <person name="Ma L."/>
            <person name="Xiao Y."/>
            <person name="Zhang X."/>
            <person name="Qiu G."/>
            <person name="Liu X."/>
        </authorList>
    </citation>
    <scope>NUCLEOTIDE SEQUENCE [LARGE SCALE GENOMIC DNA]</scope>
    <source>
        <strain evidence="3">YSK</strain>
    </source>
</reference>
<evidence type="ECO:0000256" key="1">
    <source>
        <dbReference type="SAM" id="MobiDB-lite"/>
    </source>
</evidence>
<gene>
    <name evidence="2" type="ORF">Y981_01420</name>
</gene>
<protein>
    <submittedName>
        <fullName evidence="2">Uncharacterized protein</fullName>
    </submittedName>
</protein>
<sequence length="165" mass="17950">MPKSPGNFFSRLALPETPGRRKFSPDRRFLRGVPVFWVLLLFLCVPVQRAYPVSLPLAGFSKVPAFSVLSGAGHDNPLIGIRRSVFSDSCFHPVDFSGREFPDVLTCSHDTLPIQMGAGQSFSVLVPDLPEGIVLHRTIFPPGAVPDDSSVFSPRSSPPPKILPA</sequence>
<feature type="compositionally biased region" description="Low complexity" evidence="1">
    <location>
        <begin position="146"/>
        <end position="155"/>
    </location>
</feature>